<proteinExistence type="predicted"/>
<protein>
    <submittedName>
        <fullName evidence="1">Uncharacterized protein</fullName>
    </submittedName>
</protein>
<comment type="caution">
    <text evidence="1">The sequence shown here is derived from an EMBL/GenBank/DDBJ whole genome shotgun (WGS) entry which is preliminary data.</text>
</comment>
<name>X1RQ82_9ZZZZ</name>
<accession>X1RQ82</accession>
<feature type="non-terminal residue" evidence="1">
    <location>
        <position position="1"/>
    </location>
</feature>
<dbReference type="EMBL" id="BARW01012318">
    <property type="protein sequence ID" value="GAI82882.1"/>
    <property type="molecule type" value="Genomic_DNA"/>
</dbReference>
<dbReference type="AlphaFoldDB" id="X1RQ82"/>
<organism evidence="1">
    <name type="scientific">marine sediment metagenome</name>
    <dbReference type="NCBI Taxonomy" id="412755"/>
    <lineage>
        <taxon>unclassified sequences</taxon>
        <taxon>metagenomes</taxon>
        <taxon>ecological metagenomes</taxon>
    </lineage>
</organism>
<gene>
    <name evidence="1" type="ORF">S12H4_23269</name>
</gene>
<evidence type="ECO:0000313" key="1">
    <source>
        <dbReference type="EMBL" id="GAI82882.1"/>
    </source>
</evidence>
<sequence>FIGGRFDLDKVGTYRINVALSMNPSDPEIVDTYYGTLCTVEAAPGEYTLTLDYLDSAVGH</sequence>
<reference evidence="1" key="1">
    <citation type="journal article" date="2014" name="Front. Microbiol.">
        <title>High frequency of phylogenetically diverse reductive dehalogenase-homologous genes in deep subseafloor sedimentary metagenomes.</title>
        <authorList>
            <person name="Kawai M."/>
            <person name="Futagami T."/>
            <person name="Toyoda A."/>
            <person name="Takaki Y."/>
            <person name="Nishi S."/>
            <person name="Hori S."/>
            <person name="Arai W."/>
            <person name="Tsubouchi T."/>
            <person name="Morono Y."/>
            <person name="Uchiyama I."/>
            <person name="Ito T."/>
            <person name="Fujiyama A."/>
            <person name="Inagaki F."/>
            <person name="Takami H."/>
        </authorList>
    </citation>
    <scope>NUCLEOTIDE SEQUENCE</scope>
    <source>
        <strain evidence="1">Expedition CK06-06</strain>
    </source>
</reference>